<dbReference type="OrthoDB" id="2559388at2"/>
<dbReference type="AlphaFoldDB" id="A0A081P1J6"/>
<protein>
    <recommendedName>
        <fullName evidence="4">Type II secretion system protein GspF domain-containing protein</fullName>
    </recommendedName>
</protein>
<dbReference type="EMBL" id="JNVM01000015">
    <property type="protein sequence ID" value="KEQ24569.1"/>
    <property type="molecule type" value="Genomic_DNA"/>
</dbReference>
<gene>
    <name evidence="2" type="ORF">ET33_07430</name>
</gene>
<organism evidence="2 3">
    <name type="scientific">Paenibacillus tyrfis</name>
    <dbReference type="NCBI Taxonomy" id="1501230"/>
    <lineage>
        <taxon>Bacteria</taxon>
        <taxon>Bacillati</taxon>
        <taxon>Bacillota</taxon>
        <taxon>Bacilli</taxon>
        <taxon>Bacillales</taxon>
        <taxon>Paenibacillaceae</taxon>
        <taxon>Paenibacillus</taxon>
    </lineage>
</organism>
<keyword evidence="1" id="KW-1133">Transmembrane helix</keyword>
<name>A0A081P1J6_9BACL</name>
<keyword evidence="1" id="KW-0812">Transmembrane</keyword>
<reference evidence="2 3" key="1">
    <citation type="submission" date="2014-06" db="EMBL/GenBank/DDBJ databases">
        <title>Draft genome sequence of Paenibacillus sp. MSt1.</title>
        <authorList>
            <person name="Aw Y.K."/>
            <person name="Ong K.S."/>
            <person name="Gan H.M."/>
            <person name="Lee S.M."/>
        </authorList>
    </citation>
    <scope>NUCLEOTIDE SEQUENCE [LARGE SCALE GENOMIC DNA]</scope>
    <source>
        <strain evidence="2 3">MSt1</strain>
    </source>
</reference>
<dbReference type="eggNOG" id="COG2064">
    <property type="taxonomic scope" value="Bacteria"/>
</dbReference>
<accession>A0A081P1J6</accession>
<feature type="transmembrane region" description="Helical" evidence="1">
    <location>
        <begin position="95"/>
        <end position="115"/>
    </location>
</feature>
<evidence type="ECO:0008006" key="4">
    <source>
        <dbReference type="Google" id="ProtNLM"/>
    </source>
</evidence>
<dbReference type="RefSeq" id="WP_036684834.1">
    <property type="nucleotide sequence ID" value="NZ_JNVM01000015.1"/>
</dbReference>
<keyword evidence="1" id="KW-0472">Membrane</keyword>
<comment type="caution">
    <text evidence="2">The sequence shown here is derived from an EMBL/GenBank/DDBJ whole genome shotgun (WGS) entry which is preliminary data.</text>
</comment>
<proteinExistence type="predicted"/>
<sequence>MTGMVSNGWMLAFQALFALLFITGSALLWFPLLGRVRFGRASRLAMMLETLKQREHRMLVMDRQEEALSPKARAFAEKARLAGLPADWGYQRFRLLRAGLALLMLLVGFMAQAAASPELLANPGLGPWFGLGLKLLLCTALGWWTPLLFVHVAAAQKRTGYLLEIAKLSQRLSICVSEKADIREMLIRAGRPLKLLKPHLQELTVMWGKDQRAAIWRFKEAVGISEVFPLVNALDAVCQADTNEMAKVLKEQTASIEATLTADIQRKLENAPIWISFYIMIPFAVIVLLFLYPWIVTISEQLMTSFEG</sequence>
<feature type="transmembrane region" description="Helical" evidence="1">
    <location>
        <begin position="273"/>
        <end position="295"/>
    </location>
</feature>
<feature type="transmembrane region" description="Helical" evidence="1">
    <location>
        <begin position="127"/>
        <end position="150"/>
    </location>
</feature>
<evidence type="ECO:0000256" key="1">
    <source>
        <dbReference type="SAM" id="Phobius"/>
    </source>
</evidence>
<evidence type="ECO:0000313" key="2">
    <source>
        <dbReference type="EMBL" id="KEQ24569.1"/>
    </source>
</evidence>
<feature type="transmembrane region" description="Helical" evidence="1">
    <location>
        <begin position="12"/>
        <end position="33"/>
    </location>
</feature>
<dbReference type="Proteomes" id="UP000028123">
    <property type="component" value="Unassembled WGS sequence"/>
</dbReference>
<keyword evidence="3" id="KW-1185">Reference proteome</keyword>
<evidence type="ECO:0000313" key="3">
    <source>
        <dbReference type="Proteomes" id="UP000028123"/>
    </source>
</evidence>